<keyword evidence="2" id="KW-1185">Reference proteome</keyword>
<evidence type="ECO:0000313" key="1">
    <source>
        <dbReference type="EMBL" id="AHI00020.1"/>
    </source>
</evidence>
<dbReference type="InterPro" id="IPR011991">
    <property type="entry name" value="ArsR-like_HTH"/>
</dbReference>
<dbReference type="SUPFAM" id="SSF46785">
    <property type="entry name" value="Winged helix' DNA-binding domain"/>
    <property type="match status" value="1"/>
</dbReference>
<accession>W5WPA8</accession>
<dbReference type="eggNOG" id="COG0640">
    <property type="taxonomic scope" value="Bacteria"/>
</dbReference>
<dbReference type="Proteomes" id="UP000019225">
    <property type="component" value="Chromosome"/>
</dbReference>
<dbReference type="InterPro" id="IPR036390">
    <property type="entry name" value="WH_DNA-bd_sf"/>
</dbReference>
<dbReference type="CDD" id="cd00090">
    <property type="entry name" value="HTH_ARSR"/>
    <property type="match status" value="1"/>
</dbReference>
<reference evidence="1 2" key="1">
    <citation type="journal article" date="2014" name="BMC Genomics">
        <title>Complete genome sequence of producer of the glycopeptide antibiotic Aculeximycin Kutzneria albida DSM 43870T, a representative of minor genus of Pseudonocardiaceae.</title>
        <authorList>
            <person name="Rebets Y."/>
            <person name="Tokovenko B."/>
            <person name="Lushchyk I."/>
            <person name="Ruckert C."/>
            <person name="Zaburannyi N."/>
            <person name="Bechthold A."/>
            <person name="Kalinowski J."/>
            <person name="Luzhetskyy A."/>
        </authorList>
    </citation>
    <scope>NUCLEOTIDE SEQUENCE [LARGE SCALE GENOMIC DNA]</scope>
    <source>
        <strain evidence="1">DSM 43870</strain>
    </source>
</reference>
<proteinExistence type="predicted"/>
<dbReference type="EMBL" id="CP007155">
    <property type="protein sequence ID" value="AHI00020.1"/>
    <property type="molecule type" value="Genomic_DNA"/>
</dbReference>
<dbReference type="Gene3D" id="1.10.10.10">
    <property type="entry name" value="Winged helix-like DNA-binding domain superfamily/Winged helix DNA-binding domain"/>
    <property type="match status" value="1"/>
</dbReference>
<dbReference type="KEGG" id="kal:KALB_6660"/>
<protein>
    <recommendedName>
        <fullName evidence="3">HTH arsR-type domain-containing protein</fullName>
    </recommendedName>
</protein>
<organism evidence="1 2">
    <name type="scientific">Kutzneria albida DSM 43870</name>
    <dbReference type="NCBI Taxonomy" id="1449976"/>
    <lineage>
        <taxon>Bacteria</taxon>
        <taxon>Bacillati</taxon>
        <taxon>Actinomycetota</taxon>
        <taxon>Actinomycetes</taxon>
        <taxon>Pseudonocardiales</taxon>
        <taxon>Pseudonocardiaceae</taxon>
        <taxon>Kutzneria</taxon>
    </lineage>
</organism>
<dbReference type="InterPro" id="IPR036388">
    <property type="entry name" value="WH-like_DNA-bd_sf"/>
</dbReference>
<dbReference type="HOGENOM" id="CLU_130416_0_0_11"/>
<evidence type="ECO:0000313" key="2">
    <source>
        <dbReference type="Proteomes" id="UP000019225"/>
    </source>
</evidence>
<dbReference type="Pfam" id="PF12840">
    <property type="entry name" value="HTH_20"/>
    <property type="match status" value="1"/>
</dbReference>
<dbReference type="PATRIC" id="fig|1449976.3.peg.6686"/>
<evidence type="ECO:0008006" key="3">
    <source>
        <dbReference type="Google" id="ProtNLM"/>
    </source>
</evidence>
<dbReference type="STRING" id="1449976.KALB_6660"/>
<sequence>MRIIRLTYERPLTNLELSQRLGRDPATTLHHVRKLVDTGFLEELPARRGTRGAREKPYRSTGLSLRLDFGADRVALQEAALGAFLGEVADVGVAGLRQTRLVFQLPEERRAELLDRLHAVLDEYRDLPADPGGSRFAVYLAAYDSD</sequence>
<dbReference type="AlphaFoldDB" id="W5WPA8"/>
<gene>
    <name evidence="1" type="ORF">KALB_6660</name>
</gene>
<name>W5WPA8_9PSEU</name>